<dbReference type="PATRIC" id="fig|1348973.3.peg.124"/>
<evidence type="ECO:0008006" key="3">
    <source>
        <dbReference type="Google" id="ProtNLM"/>
    </source>
</evidence>
<dbReference type="OrthoDB" id="2185796at2"/>
<dbReference type="AlphaFoldDB" id="A0A072NR39"/>
<gene>
    <name evidence="1" type="ORF">M670_00129</name>
</gene>
<accession>A0A072NR39</accession>
<name>A0A072NR39_SCHAZ</name>
<proteinExistence type="predicted"/>
<dbReference type="Proteomes" id="UP000027936">
    <property type="component" value="Unassembled WGS sequence"/>
</dbReference>
<dbReference type="EMBL" id="JJRY01000001">
    <property type="protein sequence ID" value="KEF40114.1"/>
    <property type="molecule type" value="Genomic_DNA"/>
</dbReference>
<evidence type="ECO:0000313" key="1">
    <source>
        <dbReference type="EMBL" id="KEF40114.1"/>
    </source>
</evidence>
<reference evidence="1 2" key="1">
    <citation type="submission" date="2014-04" db="EMBL/GenBank/DDBJ databases">
        <title>Draft genome sequence of Bacillus azotoformans MEV2011, a (co-) denitrifying strain unable to grow in the presence of oxygen.</title>
        <authorList>
            <person name="Nielsen M."/>
            <person name="Schreiber L."/>
            <person name="Finster K."/>
            <person name="Schramm A."/>
        </authorList>
    </citation>
    <scope>NUCLEOTIDE SEQUENCE [LARGE SCALE GENOMIC DNA]</scope>
    <source>
        <strain evidence="1 2">MEV2011</strain>
    </source>
</reference>
<dbReference type="RefSeq" id="WP_035192430.1">
    <property type="nucleotide sequence ID" value="NZ_JJRY01000001.1"/>
</dbReference>
<organism evidence="1 2">
    <name type="scientific">Schinkia azotoformans MEV2011</name>
    <dbReference type="NCBI Taxonomy" id="1348973"/>
    <lineage>
        <taxon>Bacteria</taxon>
        <taxon>Bacillati</taxon>
        <taxon>Bacillota</taxon>
        <taxon>Bacilli</taxon>
        <taxon>Bacillales</taxon>
        <taxon>Bacillaceae</taxon>
        <taxon>Calidifontibacillus/Schinkia group</taxon>
        <taxon>Schinkia</taxon>
    </lineage>
</organism>
<comment type="caution">
    <text evidence="1">The sequence shown here is derived from an EMBL/GenBank/DDBJ whole genome shotgun (WGS) entry which is preliminary data.</text>
</comment>
<evidence type="ECO:0000313" key="2">
    <source>
        <dbReference type="Proteomes" id="UP000027936"/>
    </source>
</evidence>
<sequence length="129" mass="14592">MARLSDLVNVNINRDSITIQGTPIPVIFTFKSFPYIEEAYGKPYHVFENDINRMLVGKNVRLGKNEIRLMNALIYAMVRSGGTHCTLAEIEGAIPLSDLPGIFQTALNIFNNQNFQKSDMDKIKTEKKN</sequence>
<protein>
    <recommendedName>
        <fullName evidence="3">Phage protein</fullName>
    </recommendedName>
</protein>